<keyword evidence="2" id="KW-0479">Metal-binding</keyword>
<dbReference type="RefSeq" id="WP_236863233.1">
    <property type="nucleotide sequence ID" value="NZ_BAABAZ010000012.1"/>
</dbReference>
<keyword evidence="4" id="KW-0862">Zinc</keyword>
<dbReference type="CDD" id="cd06262">
    <property type="entry name" value="metallo-hydrolase-like_MBL-fold"/>
    <property type="match status" value="1"/>
</dbReference>
<keyword evidence="8" id="KW-1185">Reference proteome</keyword>
<feature type="region of interest" description="Disordered" evidence="5">
    <location>
        <begin position="206"/>
        <end position="231"/>
    </location>
</feature>
<dbReference type="SMART" id="SM00849">
    <property type="entry name" value="Lactamase_B"/>
    <property type="match status" value="1"/>
</dbReference>
<evidence type="ECO:0000313" key="7">
    <source>
        <dbReference type="EMBL" id="GAA4285391.1"/>
    </source>
</evidence>
<dbReference type="PANTHER" id="PTHR46233:SF3">
    <property type="entry name" value="HYDROXYACYLGLUTATHIONE HYDROLASE GLOC"/>
    <property type="match status" value="1"/>
</dbReference>
<dbReference type="Gene3D" id="3.60.15.10">
    <property type="entry name" value="Ribonuclease Z/Hydroxyacylglutathione hydrolase-like"/>
    <property type="match status" value="1"/>
</dbReference>
<accession>A0ABP8EN16</accession>
<feature type="compositionally biased region" description="Basic and acidic residues" evidence="5">
    <location>
        <begin position="221"/>
        <end position="231"/>
    </location>
</feature>
<evidence type="ECO:0000313" key="8">
    <source>
        <dbReference type="Proteomes" id="UP001501586"/>
    </source>
</evidence>
<gene>
    <name evidence="7" type="ORF">GCM10022261_29220</name>
</gene>
<dbReference type="PANTHER" id="PTHR46233">
    <property type="entry name" value="HYDROXYACYLGLUTATHIONE HYDROLASE GLOC"/>
    <property type="match status" value="1"/>
</dbReference>
<dbReference type="InterPro" id="IPR051453">
    <property type="entry name" value="MBL_Glyoxalase_II"/>
</dbReference>
<comment type="cofactor">
    <cofactor evidence="1">
        <name>Zn(2+)</name>
        <dbReference type="ChEBI" id="CHEBI:29105"/>
    </cofactor>
</comment>
<proteinExistence type="predicted"/>
<dbReference type="Pfam" id="PF00753">
    <property type="entry name" value="Lactamase_B"/>
    <property type="match status" value="1"/>
</dbReference>
<sequence>MEITGVRAELLEVNCYAVAAESVPGHGTDSDVGGERECILVDAGFDCAPDLERTLREFGWRPVAVLLTHGHPDHILGLPNLLAAFDLEVYIGAPDLYRLQDPAATVSAQLAALVGPLADGWQAPAATVVDGTESLRLAGLTITPQPAPGHTEGSTLWRVRDPAGEGDAAEVLFTGDVLFAGSIGRTDLAGGDAAAMQRTLEHLKTLPDTPVLPGHGPASRISHELRTNPFL</sequence>
<keyword evidence="3" id="KW-0378">Hydrolase</keyword>
<dbReference type="Proteomes" id="UP001501586">
    <property type="component" value="Unassembled WGS sequence"/>
</dbReference>
<feature type="domain" description="Metallo-beta-lactamase" evidence="6">
    <location>
        <begin position="26"/>
        <end position="215"/>
    </location>
</feature>
<evidence type="ECO:0000256" key="1">
    <source>
        <dbReference type="ARBA" id="ARBA00001947"/>
    </source>
</evidence>
<evidence type="ECO:0000256" key="3">
    <source>
        <dbReference type="ARBA" id="ARBA00022801"/>
    </source>
</evidence>
<dbReference type="InterPro" id="IPR036866">
    <property type="entry name" value="RibonucZ/Hydroxyglut_hydro"/>
</dbReference>
<dbReference type="SUPFAM" id="SSF56281">
    <property type="entry name" value="Metallo-hydrolase/oxidoreductase"/>
    <property type="match status" value="1"/>
</dbReference>
<reference evidence="8" key="1">
    <citation type="journal article" date="2019" name="Int. J. Syst. Evol. Microbiol.">
        <title>The Global Catalogue of Microorganisms (GCM) 10K type strain sequencing project: providing services to taxonomists for standard genome sequencing and annotation.</title>
        <authorList>
            <consortium name="The Broad Institute Genomics Platform"/>
            <consortium name="The Broad Institute Genome Sequencing Center for Infectious Disease"/>
            <person name="Wu L."/>
            <person name="Ma J."/>
        </authorList>
    </citation>
    <scope>NUCLEOTIDE SEQUENCE [LARGE SCALE GENOMIC DNA]</scope>
    <source>
        <strain evidence="8">JCM 17458</strain>
    </source>
</reference>
<dbReference type="EMBL" id="BAABAZ010000012">
    <property type="protein sequence ID" value="GAA4285391.1"/>
    <property type="molecule type" value="Genomic_DNA"/>
</dbReference>
<dbReference type="InterPro" id="IPR001279">
    <property type="entry name" value="Metallo-B-lactamas"/>
</dbReference>
<evidence type="ECO:0000256" key="2">
    <source>
        <dbReference type="ARBA" id="ARBA00022723"/>
    </source>
</evidence>
<evidence type="ECO:0000256" key="5">
    <source>
        <dbReference type="SAM" id="MobiDB-lite"/>
    </source>
</evidence>
<protein>
    <submittedName>
        <fullName evidence="7">MBL fold metallo-hydrolase</fullName>
    </submittedName>
</protein>
<evidence type="ECO:0000256" key="4">
    <source>
        <dbReference type="ARBA" id="ARBA00022833"/>
    </source>
</evidence>
<comment type="caution">
    <text evidence="7">The sequence shown here is derived from an EMBL/GenBank/DDBJ whole genome shotgun (WGS) entry which is preliminary data.</text>
</comment>
<evidence type="ECO:0000259" key="6">
    <source>
        <dbReference type="SMART" id="SM00849"/>
    </source>
</evidence>
<organism evidence="7 8">
    <name type="scientific">Brevibacterium daeguense</name>
    <dbReference type="NCBI Taxonomy" id="909936"/>
    <lineage>
        <taxon>Bacteria</taxon>
        <taxon>Bacillati</taxon>
        <taxon>Actinomycetota</taxon>
        <taxon>Actinomycetes</taxon>
        <taxon>Micrococcales</taxon>
        <taxon>Brevibacteriaceae</taxon>
        <taxon>Brevibacterium</taxon>
    </lineage>
</organism>
<name>A0ABP8EN16_9MICO</name>